<evidence type="ECO:0000313" key="2">
    <source>
        <dbReference type="Proteomes" id="UP000784128"/>
    </source>
</evidence>
<dbReference type="EMBL" id="JAHDYS010000024">
    <property type="protein sequence ID" value="MBT1073532.1"/>
    <property type="molecule type" value="Genomic_DNA"/>
</dbReference>
<dbReference type="PANTHER" id="PTHR42708:SF1">
    <property type="entry name" value="GLIDING MOTILITY PROTEIN MGLA"/>
    <property type="match status" value="1"/>
</dbReference>
<organism evidence="1 2">
    <name type="scientific">Pelotalea chapellei</name>
    <dbReference type="NCBI Taxonomy" id="44671"/>
    <lineage>
        <taxon>Bacteria</taxon>
        <taxon>Pseudomonadati</taxon>
        <taxon>Thermodesulfobacteriota</taxon>
        <taxon>Desulfuromonadia</taxon>
        <taxon>Geobacterales</taxon>
        <taxon>Geobacteraceae</taxon>
        <taxon>Pelotalea</taxon>
    </lineage>
</organism>
<proteinExistence type="predicted"/>
<dbReference type="Proteomes" id="UP000784128">
    <property type="component" value="Unassembled WGS sequence"/>
</dbReference>
<protein>
    <submittedName>
        <fullName evidence="1">GTPase domain-containing protein</fullName>
    </submittedName>
</protein>
<keyword evidence="2" id="KW-1185">Reference proteome</keyword>
<dbReference type="SUPFAM" id="SSF52540">
    <property type="entry name" value="P-loop containing nucleoside triphosphate hydrolases"/>
    <property type="match status" value="1"/>
</dbReference>
<accession>A0ABS5UCW1</accession>
<dbReference type="InterPro" id="IPR027417">
    <property type="entry name" value="P-loop_NTPase"/>
</dbReference>
<dbReference type="InterPro" id="IPR052705">
    <property type="entry name" value="Gliding_Motility_GTPase"/>
</dbReference>
<reference evidence="1 2" key="1">
    <citation type="submission" date="2021-05" db="EMBL/GenBank/DDBJ databases">
        <title>The draft genome of Geobacter chapellei DSM 13688.</title>
        <authorList>
            <person name="Xu Z."/>
            <person name="Masuda Y."/>
            <person name="Itoh H."/>
            <person name="Senoo K."/>
        </authorList>
    </citation>
    <scope>NUCLEOTIDE SEQUENCE [LARGE SCALE GENOMIC DNA]</scope>
    <source>
        <strain evidence="1 2">DSM 13688</strain>
    </source>
</reference>
<dbReference type="Gene3D" id="3.40.50.300">
    <property type="entry name" value="P-loop containing nucleotide triphosphate hydrolases"/>
    <property type="match status" value="1"/>
</dbReference>
<sequence>MAIVNHAKREINAKIVFYGSAGTGKTTSLRYIYDRIKPSLRGEFKVLPASGSSLLFFDFSPFEQPVFAGYRLRLHVYTLQGQVDNSAAWKMTLKGTDGLMIVADAGKGIDVLQQSVVAVRDFLGAYGMGLDTIPSVLQLNKADLAGTINQSFFAREAGVDERGVSLTTAITGEGVLEAVTTLSRMVMERIREREDLAQEKSGSVDSTMVTEKTSVTTVEDVAMADGAGNCNPESQPDAYADSREVFVCVAQDLIAADNNTIRIPLDLSWQGARHRVVVSVAVSFEQVRPDAC</sequence>
<comment type="caution">
    <text evidence="1">The sequence shown here is derived from an EMBL/GenBank/DDBJ whole genome shotgun (WGS) entry which is preliminary data.</text>
</comment>
<evidence type="ECO:0000313" key="1">
    <source>
        <dbReference type="EMBL" id="MBT1073532.1"/>
    </source>
</evidence>
<dbReference type="CDD" id="cd00882">
    <property type="entry name" value="Ras_like_GTPase"/>
    <property type="match status" value="1"/>
</dbReference>
<dbReference type="PANTHER" id="PTHR42708">
    <property type="entry name" value="ATP/GTP-BINDING PROTEIN-RELATED"/>
    <property type="match status" value="1"/>
</dbReference>
<dbReference type="RefSeq" id="WP_214301617.1">
    <property type="nucleotide sequence ID" value="NZ_JAHDYS010000024.1"/>
</dbReference>
<gene>
    <name evidence="1" type="ORF">KJB30_17260</name>
</gene>
<name>A0ABS5UCW1_9BACT</name>